<accession>A0A4U5M004</accession>
<organism evidence="1 2">
    <name type="scientific">Steinernema carpocapsae</name>
    <name type="common">Entomopathogenic nematode</name>
    <dbReference type="NCBI Taxonomy" id="34508"/>
    <lineage>
        <taxon>Eukaryota</taxon>
        <taxon>Metazoa</taxon>
        <taxon>Ecdysozoa</taxon>
        <taxon>Nematoda</taxon>
        <taxon>Chromadorea</taxon>
        <taxon>Rhabditida</taxon>
        <taxon>Tylenchina</taxon>
        <taxon>Panagrolaimomorpha</taxon>
        <taxon>Strongyloidoidea</taxon>
        <taxon>Steinernematidae</taxon>
        <taxon>Steinernema</taxon>
    </lineage>
</organism>
<dbReference type="EMBL" id="AZBU02000010">
    <property type="protein sequence ID" value="TKR61950.1"/>
    <property type="molecule type" value="Genomic_DNA"/>
</dbReference>
<evidence type="ECO:0000313" key="1">
    <source>
        <dbReference type="EMBL" id="TKR61950.1"/>
    </source>
</evidence>
<evidence type="ECO:0000313" key="2">
    <source>
        <dbReference type="Proteomes" id="UP000298663"/>
    </source>
</evidence>
<protein>
    <submittedName>
        <fullName evidence="1">Uncharacterized protein</fullName>
    </submittedName>
</protein>
<dbReference type="AlphaFoldDB" id="A0A4U5M004"/>
<comment type="caution">
    <text evidence="1">The sequence shown here is derived from an EMBL/GenBank/DDBJ whole genome shotgun (WGS) entry which is preliminary data.</text>
</comment>
<keyword evidence="2" id="KW-1185">Reference proteome</keyword>
<sequence length="103" mass="11750">MFIQHSHAHTTAPNIYWTVFAKFTLHSCLLFEKTSNQSPQLSIKTGTVFAKFHASTRVCYLERQSNQSPQLSIKTGQYSKGFTLHSCLLIWKKDKATISTAFH</sequence>
<dbReference type="Proteomes" id="UP000298663">
    <property type="component" value="Unassembled WGS sequence"/>
</dbReference>
<proteinExistence type="predicted"/>
<reference evidence="1 2" key="1">
    <citation type="journal article" date="2015" name="Genome Biol.">
        <title>Comparative genomics of Steinernema reveals deeply conserved gene regulatory networks.</title>
        <authorList>
            <person name="Dillman A.R."/>
            <person name="Macchietto M."/>
            <person name="Porter C.F."/>
            <person name="Rogers A."/>
            <person name="Williams B."/>
            <person name="Antoshechkin I."/>
            <person name="Lee M.M."/>
            <person name="Goodwin Z."/>
            <person name="Lu X."/>
            <person name="Lewis E.E."/>
            <person name="Goodrich-Blair H."/>
            <person name="Stock S.P."/>
            <person name="Adams B.J."/>
            <person name="Sternberg P.W."/>
            <person name="Mortazavi A."/>
        </authorList>
    </citation>
    <scope>NUCLEOTIDE SEQUENCE [LARGE SCALE GENOMIC DNA]</scope>
    <source>
        <strain evidence="1 2">ALL</strain>
    </source>
</reference>
<name>A0A4U5M004_STECR</name>
<reference evidence="1 2" key="2">
    <citation type="journal article" date="2019" name="G3 (Bethesda)">
        <title>Hybrid Assembly of the Genome of the Entomopathogenic Nematode Steinernema carpocapsae Identifies the X-Chromosome.</title>
        <authorList>
            <person name="Serra L."/>
            <person name="Macchietto M."/>
            <person name="Macias-Munoz A."/>
            <person name="McGill C.J."/>
            <person name="Rodriguez I.M."/>
            <person name="Rodriguez B."/>
            <person name="Murad R."/>
            <person name="Mortazavi A."/>
        </authorList>
    </citation>
    <scope>NUCLEOTIDE SEQUENCE [LARGE SCALE GENOMIC DNA]</scope>
    <source>
        <strain evidence="1 2">ALL</strain>
    </source>
</reference>
<gene>
    <name evidence="1" type="ORF">L596_025977</name>
</gene>